<proteinExistence type="predicted"/>
<dbReference type="GO" id="GO:0005315">
    <property type="term" value="F:phosphate transmembrane transporter activity"/>
    <property type="evidence" value="ECO:0007669"/>
    <property type="project" value="InterPro"/>
</dbReference>
<evidence type="ECO:0000256" key="6">
    <source>
        <dbReference type="SAM" id="Phobius"/>
    </source>
</evidence>
<dbReference type="GO" id="GO:0016020">
    <property type="term" value="C:membrane"/>
    <property type="evidence" value="ECO:0007669"/>
    <property type="project" value="UniProtKB-SubCell"/>
</dbReference>
<evidence type="ECO:0000256" key="5">
    <source>
        <dbReference type="ARBA" id="ARBA00023136"/>
    </source>
</evidence>
<comment type="subcellular location">
    <subcellularLocation>
        <location evidence="1">Membrane</location>
        <topology evidence="1">Multi-pass membrane protein</topology>
    </subcellularLocation>
</comment>
<feature type="transmembrane region" description="Helical" evidence="6">
    <location>
        <begin position="147"/>
        <end position="177"/>
    </location>
</feature>
<dbReference type="AlphaFoldDB" id="E0NNH5"/>
<keyword evidence="8" id="KW-1185">Reference proteome</keyword>
<dbReference type="PANTHER" id="PTHR11101:SF80">
    <property type="entry name" value="PHOSPHATE TRANSPORTER"/>
    <property type="match status" value="1"/>
</dbReference>
<gene>
    <name evidence="7" type="ORF">HMPREF9225_1714</name>
</gene>
<keyword evidence="5 6" id="KW-0472">Membrane</keyword>
<dbReference type="RefSeq" id="WP_008902489.1">
    <property type="nucleotide sequence ID" value="NZ_GL397071.1"/>
</dbReference>
<feature type="transmembrane region" description="Helical" evidence="6">
    <location>
        <begin position="12"/>
        <end position="34"/>
    </location>
</feature>
<dbReference type="HOGENOM" id="CLU_015355_1_1_9"/>
<feature type="transmembrane region" description="Helical" evidence="6">
    <location>
        <begin position="277"/>
        <end position="303"/>
    </location>
</feature>
<dbReference type="PANTHER" id="PTHR11101">
    <property type="entry name" value="PHOSPHATE TRANSPORTER"/>
    <property type="match status" value="1"/>
</dbReference>
<evidence type="ECO:0000256" key="4">
    <source>
        <dbReference type="ARBA" id="ARBA00022989"/>
    </source>
</evidence>
<keyword evidence="2" id="KW-0813">Transport</keyword>
<feature type="transmembrane region" description="Helical" evidence="6">
    <location>
        <begin position="236"/>
        <end position="257"/>
    </location>
</feature>
<evidence type="ECO:0000313" key="7">
    <source>
        <dbReference type="EMBL" id="EFM24664.1"/>
    </source>
</evidence>
<organism evidence="7 8">
    <name type="scientific">Peptoniphilus duerdenii ATCC BAA-1640</name>
    <dbReference type="NCBI Taxonomy" id="862517"/>
    <lineage>
        <taxon>Bacteria</taxon>
        <taxon>Bacillati</taxon>
        <taxon>Bacillota</taxon>
        <taxon>Tissierellia</taxon>
        <taxon>Tissierellales</taxon>
        <taxon>Peptoniphilaceae</taxon>
        <taxon>Peptoniphilus</taxon>
    </lineage>
</organism>
<evidence type="ECO:0000256" key="3">
    <source>
        <dbReference type="ARBA" id="ARBA00022692"/>
    </source>
</evidence>
<dbReference type="Pfam" id="PF01384">
    <property type="entry name" value="PHO4"/>
    <property type="match status" value="1"/>
</dbReference>
<sequence length="350" mass="38283">MNLSFSEFLGEIANSPAILTITILLIIMFILNGFTDSPNTIVTTVSNRSLNVDLAIIVSSIMNFFGVLSVGIFIPKVAITISNLVDFAGNNTFVFISIFSVFLSIVSWIYISWKLGYPTSESHCIIGALIGSFIGLTKSFDGINFRALIMILIGFIAVMILSFILGYIIVSIIKIIFKNHDRTKVKKPFNIANILSSMALSFMHGAHNGQKLVGLFLVVFITLNEGYKIDGAYPIWITLILAIAMGVGTSIGGKKIIKSVGMHLVNLENYEGFSADLSSFIVLLIATLIGLPISTTHSVTCSVMGVGASKRLSSINWKFGMRMALVWILTLPATVFLGYIFSKFIFLFVR</sequence>
<dbReference type="Proteomes" id="UP000003280">
    <property type="component" value="Unassembled WGS sequence"/>
</dbReference>
<dbReference type="GO" id="GO:0035435">
    <property type="term" value="P:phosphate ion transmembrane transport"/>
    <property type="evidence" value="ECO:0007669"/>
    <property type="project" value="TreeGrafter"/>
</dbReference>
<feature type="transmembrane region" description="Helical" evidence="6">
    <location>
        <begin position="54"/>
        <end position="75"/>
    </location>
</feature>
<dbReference type="OrthoDB" id="9779554at2"/>
<accession>E0NNH5</accession>
<evidence type="ECO:0000256" key="2">
    <source>
        <dbReference type="ARBA" id="ARBA00022448"/>
    </source>
</evidence>
<evidence type="ECO:0000313" key="8">
    <source>
        <dbReference type="Proteomes" id="UP000003280"/>
    </source>
</evidence>
<evidence type="ECO:0000256" key="1">
    <source>
        <dbReference type="ARBA" id="ARBA00004141"/>
    </source>
</evidence>
<protein>
    <submittedName>
        <fullName evidence="7">Phosphate transporter family protein</fullName>
    </submittedName>
</protein>
<dbReference type="STRING" id="862517.HMPREF9225_1714"/>
<dbReference type="EMBL" id="AEEH01000049">
    <property type="protein sequence ID" value="EFM24664.1"/>
    <property type="molecule type" value="Genomic_DNA"/>
</dbReference>
<dbReference type="InterPro" id="IPR001204">
    <property type="entry name" value="Phos_transporter"/>
</dbReference>
<dbReference type="eggNOG" id="COG0306">
    <property type="taxonomic scope" value="Bacteria"/>
</dbReference>
<feature type="transmembrane region" description="Helical" evidence="6">
    <location>
        <begin position="189"/>
        <end position="206"/>
    </location>
</feature>
<keyword evidence="3 6" id="KW-0812">Transmembrane</keyword>
<feature type="transmembrane region" description="Helical" evidence="6">
    <location>
        <begin position="324"/>
        <end position="349"/>
    </location>
</feature>
<comment type="caution">
    <text evidence="7">The sequence shown here is derived from an EMBL/GenBank/DDBJ whole genome shotgun (WGS) entry which is preliminary data.</text>
</comment>
<reference evidence="7 8" key="1">
    <citation type="submission" date="2010-07" db="EMBL/GenBank/DDBJ databases">
        <authorList>
            <person name="Muzny D."/>
            <person name="Qin X."/>
            <person name="Deng J."/>
            <person name="Jiang H."/>
            <person name="Liu Y."/>
            <person name="Qu J."/>
            <person name="Song X.-Z."/>
            <person name="Zhang L."/>
            <person name="Thornton R."/>
            <person name="Coyle M."/>
            <person name="Francisco L."/>
            <person name="Jackson L."/>
            <person name="Javaid M."/>
            <person name="Korchina V."/>
            <person name="Kovar C."/>
            <person name="Mata R."/>
            <person name="Mathew T."/>
            <person name="Ngo R."/>
            <person name="Nguyen L."/>
            <person name="Nguyen N."/>
            <person name="Okwuonu G."/>
            <person name="Ongeri F."/>
            <person name="Pham C."/>
            <person name="Simmons D."/>
            <person name="Wilczek-Boney K."/>
            <person name="Hale W."/>
            <person name="Jakkamsetti A."/>
            <person name="Pham P."/>
            <person name="Ruth R."/>
            <person name="San Lucas F."/>
            <person name="Warren J."/>
            <person name="Zhang J."/>
            <person name="Zhao Z."/>
            <person name="Zhou C."/>
            <person name="Zhu D."/>
            <person name="Lee S."/>
            <person name="Bess C."/>
            <person name="Blankenburg K."/>
            <person name="Forbes L."/>
            <person name="Fu Q."/>
            <person name="Gubbala S."/>
            <person name="Hirani K."/>
            <person name="Jayaseelan J.C."/>
            <person name="Lara F."/>
            <person name="Munidasa M."/>
            <person name="Palculict T."/>
            <person name="Patil S."/>
            <person name="Pu L.-L."/>
            <person name="Saada N."/>
            <person name="Tang L."/>
            <person name="Weissenberger G."/>
            <person name="Zhu Y."/>
            <person name="Hemphill L."/>
            <person name="Shang Y."/>
            <person name="Youmans B."/>
            <person name="Ayvaz T."/>
            <person name="Ross M."/>
            <person name="Santibanez J."/>
            <person name="Aqrawi P."/>
            <person name="Gross S."/>
            <person name="Joshi V."/>
            <person name="Fowler G."/>
            <person name="Nazareth L."/>
            <person name="Reid J."/>
            <person name="Worley K."/>
            <person name="Petrosino J."/>
            <person name="Highlander S."/>
            <person name="Gibbs R."/>
        </authorList>
    </citation>
    <scope>NUCLEOTIDE SEQUENCE [LARGE SCALE GENOMIC DNA]</scope>
    <source>
        <strain evidence="7 8">ATCC BAA-1640</strain>
    </source>
</reference>
<keyword evidence="4 6" id="KW-1133">Transmembrane helix</keyword>
<feature type="transmembrane region" description="Helical" evidence="6">
    <location>
        <begin position="87"/>
        <end position="111"/>
    </location>
</feature>
<name>E0NNH5_9FIRM</name>